<protein>
    <submittedName>
        <fullName evidence="2">AzlD domain-containing protein</fullName>
    </submittedName>
</protein>
<keyword evidence="1" id="KW-1133">Transmembrane helix</keyword>
<feature type="transmembrane region" description="Helical" evidence="1">
    <location>
        <begin position="32"/>
        <end position="51"/>
    </location>
</feature>
<dbReference type="InterPro" id="IPR008407">
    <property type="entry name" value="Brnchd-chn_aa_trnsp_AzlD"/>
</dbReference>
<dbReference type="OrthoDB" id="4484240at2"/>
<gene>
    <name evidence="2" type="ORF">FSW04_16825</name>
</gene>
<keyword evidence="3" id="KW-1185">Reference proteome</keyword>
<evidence type="ECO:0000313" key="2">
    <source>
        <dbReference type="EMBL" id="QEC50804.1"/>
    </source>
</evidence>
<proteinExistence type="predicted"/>
<evidence type="ECO:0000313" key="3">
    <source>
        <dbReference type="Proteomes" id="UP000321805"/>
    </source>
</evidence>
<evidence type="ECO:0000256" key="1">
    <source>
        <dbReference type="SAM" id="Phobius"/>
    </source>
</evidence>
<dbReference type="KEGG" id="bsol:FSW04_16825"/>
<organism evidence="2 3">
    <name type="scientific">Baekduia soli</name>
    <dbReference type="NCBI Taxonomy" id="496014"/>
    <lineage>
        <taxon>Bacteria</taxon>
        <taxon>Bacillati</taxon>
        <taxon>Actinomycetota</taxon>
        <taxon>Thermoleophilia</taxon>
        <taxon>Solirubrobacterales</taxon>
        <taxon>Baekduiaceae</taxon>
        <taxon>Baekduia</taxon>
    </lineage>
</organism>
<keyword evidence="1" id="KW-0472">Membrane</keyword>
<keyword evidence="1" id="KW-0812">Transmembrane</keyword>
<dbReference type="Pfam" id="PF05437">
    <property type="entry name" value="AzlD"/>
    <property type="match status" value="1"/>
</dbReference>
<sequence>MVGLCTLTAFGTRAFGPAAVTRVPLSPRLLRVLSLLPAALLAALVATNTIVSDAAVQVGPRAGGVAFAGVLIWRRASIITIVVGAAAMAALLRLVT</sequence>
<feature type="transmembrane region" description="Helical" evidence="1">
    <location>
        <begin position="72"/>
        <end position="95"/>
    </location>
</feature>
<reference evidence="2 3" key="1">
    <citation type="journal article" date="2018" name="J. Microbiol.">
        <title>Baekduia soli gen. nov., sp. nov., a novel bacterium isolated from the soil of Baekdu Mountain and proposal of a novel family name, Baekduiaceae fam. nov.</title>
        <authorList>
            <person name="An D.S."/>
            <person name="Siddiqi M.Z."/>
            <person name="Kim K.H."/>
            <person name="Yu H.S."/>
            <person name="Im W.T."/>
        </authorList>
    </citation>
    <scope>NUCLEOTIDE SEQUENCE [LARGE SCALE GENOMIC DNA]</scope>
    <source>
        <strain evidence="2 3">BR7-21</strain>
    </source>
</reference>
<accession>A0A5B8UCV9</accession>
<dbReference type="Proteomes" id="UP000321805">
    <property type="component" value="Chromosome"/>
</dbReference>
<dbReference type="AlphaFoldDB" id="A0A5B8UCV9"/>
<name>A0A5B8UCV9_9ACTN</name>
<dbReference type="EMBL" id="CP042430">
    <property type="protein sequence ID" value="QEC50804.1"/>
    <property type="molecule type" value="Genomic_DNA"/>
</dbReference>